<evidence type="ECO:0000256" key="5">
    <source>
        <dbReference type="SAM" id="MobiDB-lite"/>
    </source>
</evidence>
<evidence type="ECO:0000256" key="1">
    <source>
        <dbReference type="ARBA" id="ARBA00004240"/>
    </source>
</evidence>
<evidence type="ECO:0000259" key="7">
    <source>
        <dbReference type="PROSITE" id="PS51914"/>
    </source>
</evidence>
<dbReference type="PANTHER" id="PTHR15414:SF0">
    <property type="entry name" value="ENDOPLASMIC RETICULUM LECTIN 1"/>
    <property type="match status" value="1"/>
</dbReference>
<keyword evidence="4" id="KW-1015">Disulfide bond</keyword>
<evidence type="ECO:0000256" key="4">
    <source>
        <dbReference type="ARBA" id="ARBA00023157"/>
    </source>
</evidence>
<comment type="caution">
    <text evidence="8">The sequence shown here is derived from an EMBL/GenBank/DDBJ whole genome shotgun (WGS) entry which is preliminary data.</text>
</comment>
<dbReference type="EMBL" id="CAICTM010000632">
    <property type="protein sequence ID" value="CAB9514116.1"/>
    <property type="molecule type" value="Genomic_DNA"/>
</dbReference>
<dbReference type="InterPro" id="IPR009011">
    <property type="entry name" value="Man6P_isomerase_rcpt-bd_dom_sf"/>
</dbReference>
<dbReference type="InterPro" id="IPR012913">
    <property type="entry name" value="OS9-like_dom"/>
</dbReference>
<feature type="compositionally biased region" description="Basic and acidic residues" evidence="5">
    <location>
        <begin position="133"/>
        <end position="145"/>
    </location>
</feature>
<dbReference type="Proteomes" id="UP001153069">
    <property type="component" value="Unassembled WGS sequence"/>
</dbReference>
<evidence type="ECO:0000256" key="3">
    <source>
        <dbReference type="ARBA" id="ARBA00022824"/>
    </source>
</evidence>
<feature type="chain" id="PRO_5040312379" evidence="6">
    <location>
        <begin position="27"/>
        <end position="591"/>
    </location>
</feature>
<dbReference type="Pfam" id="PF07915">
    <property type="entry name" value="PRKCSH"/>
    <property type="match status" value="2"/>
</dbReference>
<proteinExistence type="predicted"/>
<organism evidence="8 9">
    <name type="scientific">Seminavis robusta</name>
    <dbReference type="NCBI Taxonomy" id="568900"/>
    <lineage>
        <taxon>Eukaryota</taxon>
        <taxon>Sar</taxon>
        <taxon>Stramenopiles</taxon>
        <taxon>Ochrophyta</taxon>
        <taxon>Bacillariophyta</taxon>
        <taxon>Bacillariophyceae</taxon>
        <taxon>Bacillariophycidae</taxon>
        <taxon>Naviculales</taxon>
        <taxon>Naviculaceae</taxon>
        <taxon>Seminavis</taxon>
    </lineage>
</organism>
<dbReference type="PANTHER" id="PTHR15414">
    <property type="entry name" value="OS-9-RELATED"/>
    <property type="match status" value="1"/>
</dbReference>
<evidence type="ECO:0000256" key="6">
    <source>
        <dbReference type="SAM" id="SignalP"/>
    </source>
</evidence>
<dbReference type="InterPro" id="IPR044865">
    <property type="entry name" value="MRH_dom"/>
</dbReference>
<comment type="subcellular location">
    <subcellularLocation>
        <location evidence="1">Endoplasmic reticulum</location>
    </subcellularLocation>
</comment>
<dbReference type="GO" id="GO:0030968">
    <property type="term" value="P:endoplasmic reticulum unfolded protein response"/>
    <property type="evidence" value="ECO:0007669"/>
    <property type="project" value="InterPro"/>
</dbReference>
<keyword evidence="9" id="KW-1185">Reference proteome</keyword>
<dbReference type="InterPro" id="IPR045149">
    <property type="entry name" value="OS-9-like"/>
</dbReference>
<keyword evidence="2 6" id="KW-0732">Signal</keyword>
<evidence type="ECO:0000313" key="9">
    <source>
        <dbReference type="Proteomes" id="UP001153069"/>
    </source>
</evidence>
<name>A0A9N8E3V4_9STRA</name>
<dbReference type="GO" id="GO:0005788">
    <property type="term" value="C:endoplasmic reticulum lumen"/>
    <property type="evidence" value="ECO:0007669"/>
    <property type="project" value="TreeGrafter"/>
</dbReference>
<dbReference type="PROSITE" id="PS51914">
    <property type="entry name" value="MRH"/>
    <property type="match status" value="2"/>
</dbReference>
<protein>
    <submittedName>
        <fullName evidence="8">Protein OS-9 homolog</fullName>
    </submittedName>
</protein>
<dbReference type="OrthoDB" id="448954at2759"/>
<feature type="region of interest" description="Disordered" evidence="5">
    <location>
        <begin position="132"/>
        <end position="151"/>
    </location>
</feature>
<accession>A0A9N8E3V4</accession>
<evidence type="ECO:0000256" key="2">
    <source>
        <dbReference type="ARBA" id="ARBA00022729"/>
    </source>
</evidence>
<sequence length="591" mass="65955">MTLKKVAWTWLLVASNFLVVAQDTFADGLFPNNSEEYKASVLDNIHSVFGSPYGGFSRATRSRLAALPLRLPDIAAFEGDNNKKKTMNQDDVSYVETGDGLGRGYICRVYHEDSLDANSLTDSMFDVPLFNDVNDKEEQEKKQKEEDLDEEDDNILEDNIIHPDSITHRQDGGLMETQRRLKKLEGVCSQIHLGWWSYEWCYDQTITQFHIHVDSASAGLELRDVTSLGKFSERKFQMAHQFGLYTGNDGLFTPNNKLAEEEPELARVVDVYSKGDVCDATGEPRKTNVKYFCCSDRLMEKYKGPVLRNGNPLSSKIVSIVNLLEDPEQVCTYTITVCTPLLCEDVNSDDDDGLLFDLAAESAAKQQQKRTLSKKKKKKNETIRDILDRVVGKICVQSSTPAGWWSYEYCHKKHVRQFHESISINVETGMASTGTEDIYMLGFYNEDNDSYPDEDEWKYLVNTTISPTGSGSGAVSGGSAGDTQIVSYLKAEFTGGDVCDDSDVTDAAIKAGSVGNGRIERSCSIQYSCGSAFDVKVNEDHTCHYIVEVSIPDLCHHPLFKAPVAKKRVVKCVPVDGSGEWGDDNDTYEQP</sequence>
<gene>
    <name evidence="8" type="ORF">SEMRO_633_G178790.1</name>
</gene>
<reference evidence="8" key="1">
    <citation type="submission" date="2020-06" db="EMBL/GenBank/DDBJ databases">
        <authorList>
            <consortium name="Plant Systems Biology data submission"/>
        </authorList>
    </citation>
    <scope>NUCLEOTIDE SEQUENCE</scope>
    <source>
        <strain evidence="8">D6</strain>
    </source>
</reference>
<dbReference type="Gene3D" id="2.70.130.10">
    <property type="entry name" value="Mannose-6-phosphate receptor binding domain"/>
    <property type="match status" value="2"/>
</dbReference>
<feature type="domain" description="MRH" evidence="7">
    <location>
        <begin position="186"/>
        <end position="345"/>
    </location>
</feature>
<dbReference type="AlphaFoldDB" id="A0A9N8E3V4"/>
<dbReference type="GO" id="GO:0030970">
    <property type="term" value="P:retrograde protein transport, ER to cytosol"/>
    <property type="evidence" value="ECO:0007669"/>
    <property type="project" value="TreeGrafter"/>
</dbReference>
<feature type="signal peptide" evidence="6">
    <location>
        <begin position="1"/>
        <end position="26"/>
    </location>
</feature>
<feature type="domain" description="MRH" evidence="7">
    <location>
        <begin position="393"/>
        <end position="557"/>
    </location>
</feature>
<keyword evidence="3" id="KW-0256">Endoplasmic reticulum</keyword>
<evidence type="ECO:0000313" key="8">
    <source>
        <dbReference type="EMBL" id="CAB9514116.1"/>
    </source>
</evidence>